<gene>
    <name evidence="2" type="ORF">KIL84_022033</name>
</gene>
<evidence type="ECO:0000313" key="3">
    <source>
        <dbReference type="Proteomes" id="UP000827986"/>
    </source>
</evidence>
<dbReference type="Proteomes" id="UP000827986">
    <property type="component" value="Unassembled WGS sequence"/>
</dbReference>
<feature type="chain" id="PRO_5038571188" description="Secreted protein" evidence="1">
    <location>
        <begin position="21"/>
        <end position="102"/>
    </location>
</feature>
<keyword evidence="3" id="KW-1185">Reference proteome</keyword>
<comment type="caution">
    <text evidence="2">The sequence shown here is derived from an EMBL/GenBank/DDBJ whole genome shotgun (WGS) entry which is preliminary data.</text>
</comment>
<dbReference type="AlphaFoldDB" id="A0A9D3XI35"/>
<sequence>MPLSAVWLICCSSWIWEIHFGPGITVNRLLKPPPTCPDLQISAHCRFAQGRFTWRLLDMMHGWERSAINETGVAKRSPPCSAIHLTFNTEVQPTETRGTFRN</sequence>
<dbReference type="EMBL" id="JAHDVG010000472">
    <property type="protein sequence ID" value="KAH1179450.1"/>
    <property type="molecule type" value="Genomic_DNA"/>
</dbReference>
<keyword evidence="1" id="KW-0732">Signal</keyword>
<evidence type="ECO:0008006" key="4">
    <source>
        <dbReference type="Google" id="ProtNLM"/>
    </source>
</evidence>
<proteinExistence type="predicted"/>
<accession>A0A9D3XI35</accession>
<evidence type="ECO:0000313" key="2">
    <source>
        <dbReference type="EMBL" id="KAH1179450.1"/>
    </source>
</evidence>
<evidence type="ECO:0000256" key="1">
    <source>
        <dbReference type="SAM" id="SignalP"/>
    </source>
</evidence>
<name>A0A9D3XI35_9SAUR</name>
<organism evidence="2 3">
    <name type="scientific">Mauremys mutica</name>
    <name type="common">yellowpond turtle</name>
    <dbReference type="NCBI Taxonomy" id="74926"/>
    <lineage>
        <taxon>Eukaryota</taxon>
        <taxon>Metazoa</taxon>
        <taxon>Chordata</taxon>
        <taxon>Craniata</taxon>
        <taxon>Vertebrata</taxon>
        <taxon>Euteleostomi</taxon>
        <taxon>Archelosauria</taxon>
        <taxon>Testudinata</taxon>
        <taxon>Testudines</taxon>
        <taxon>Cryptodira</taxon>
        <taxon>Durocryptodira</taxon>
        <taxon>Testudinoidea</taxon>
        <taxon>Geoemydidae</taxon>
        <taxon>Geoemydinae</taxon>
        <taxon>Mauremys</taxon>
    </lineage>
</organism>
<reference evidence="2" key="1">
    <citation type="submission" date="2021-09" db="EMBL/GenBank/DDBJ databases">
        <title>The genome of Mauremys mutica provides insights into the evolution of semi-aquatic lifestyle.</title>
        <authorList>
            <person name="Gong S."/>
            <person name="Gao Y."/>
        </authorList>
    </citation>
    <scope>NUCLEOTIDE SEQUENCE</scope>
    <source>
        <strain evidence="2">MM-2020</strain>
        <tissue evidence="2">Muscle</tissue>
    </source>
</reference>
<feature type="signal peptide" evidence="1">
    <location>
        <begin position="1"/>
        <end position="20"/>
    </location>
</feature>
<protein>
    <recommendedName>
        <fullName evidence="4">Secreted protein</fullName>
    </recommendedName>
</protein>